<comment type="caution">
    <text evidence="1">The sequence shown here is derived from an EMBL/GenBank/DDBJ whole genome shotgun (WGS) entry which is preliminary data.</text>
</comment>
<organism evidence="1 2">
    <name type="scientific">Paramecium sonneborni</name>
    <dbReference type="NCBI Taxonomy" id="65129"/>
    <lineage>
        <taxon>Eukaryota</taxon>
        <taxon>Sar</taxon>
        <taxon>Alveolata</taxon>
        <taxon>Ciliophora</taxon>
        <taxon>Intramacronucleata</taxon>
        <taxon>Oligohymenophorea</taxon>
        <taxon>Peniculida</taxon>
        <taxon>Parameciidae</taxon>
        <taxon>Paramecium</taxon>
    </lineage>
</organism>
<evidence type="ECO:0000313" key="2">
    <source>
        <dbReference type="Proteomes" id="UP000692954"/>
    </source>
</evidence>
<dbReference type="AlphaFoldDB" id="A0A8S1RUE6"/>
<accession>A0A8S1RUE6</accession>
<dbReference type="Proteomes" id="UP000692954">
    <property type="component" value="Unassembled WGS sequence"/>
</dbReference>
<dbReference type="EMBL" id="CAJJDN010000350">
    <property type="protein sequence ID" value="CAD8130967.1"/>
    <property type="molecule type" value="Genomic_DNA"/>
</dbReference>
<protein>
    <submittedName>
        <fullName evidence="1">Uncharacterized protein</fullName>
    </submittedName>
</protein>
<reference evidence="1" key="1">
    <citation type="submission" date="2021-01" db="EMBL/GenBank/DDBJ databases">
        <authorList>
            <consortium name="Genoscope - CEA"/>
            <person name="William W."/>
        </authorList>
    </citation>
    <scope>NUCLEOTIDE SEQUENCE</scope>
</reference>
<evidence type="ECO:0000313" key="1">
    <source>
        <dbReference type="EMBL" id="CAD8130967.1"/>
    </source>
</evidence>
<keyword evidence="2" id="KW-1185">Reference proteome</keyword>
<name>A0A8S1RUE6_9CILI</name>
<proteinExistence type="predicted"/>
<gene>
    <name evidence="1" type="ORF">PSON_ATCC_30995.1.T3500007</name>
</gene>
<sequence length="45" mass="5497">MLWVLKLIGDILLRLKLMHSLQIQFEIQRLLMKIQQQMIFQDNSQ</sequence>